<dbReference type="SUPFAM" id="SSF51445">
    <property type="entry name" value="(Trans)glycosidases"/>
    <property type="match status" value="1"/>
</dbReference>
<evidence type="ECO:0000313" key="3">
    <source>
        <dbReference type="EMBL" id="WKA03386.1"/>
    </source>
</evidence>
<dbReference type="InterPro" id="IPR017853">
    <property type="entry name" value="GH"/>
</dbReference>
<proteinExistence type="predicted"/>
<dbReference type="InterPro" id="IPR051915">
    <property type="entry name" value="Cellulose_Degrad_GH3"/>
</dbReference>
<dbReference type="Gene3D" id="3.20.20.300">
    <property type="entry name" value="Glycoside hydrolase, family 3, N-terminal domain"/>
    <property type="match status" value="1"/>
</dbReference>
<keyword evidence="4" id="KW-1185">Reference proteome</keyword>
<keyword evidence="1" id="KW-0378">Hydrolase</keyword>
<name>A0ABY9D9J1_VITVI</name>
<dbReference type="Proteomes" id="UP001227230">
    <property type="component" value="Chromosome 14"/>
</dbReference>
<dbReference type="PANTHER" id="PTHR30620:SF77">
    <property type="entry name" value="LYSOSOMAL BETA GLUCOSIDASE-LIKE"/>
    <property type="match status" value="1"/>
</dbReference>
<accession>A0ABY9D9J1</accession>
<dbReference type="PANTHER" id="PTHR30620">
    <property type="entry name" value="PERIPLASMIC BETA-GLUCOSIDASE-RELATED"/>
    <property type="match status" value="1"/>
</dbReference>
<evidence type="ECO:0000256" key="1">
    <source>
        <dbReference type="ARBA" id="ARBA00022801"/>
    </source>
</evidence>
<organism evidence="3 4">
    <name type="scientific">Vitis vinifera</name>
    <name type="common">Grape</name>
    <dbReference type="NCBI Taxonomy" id="29760"/>
    <lineage>
        <taxon>Eukaryota</taxon>
        <taxon>Viridiplantae</taxon>
        <taxon>Streptophyta</taxon>
        <taxon>Embryophyta</taxon>
        <taxon>Tracheophyta</taxon>
        <taxon>Spermatophyta</taxon>
        <taxon>Magnoliopsida</taxon>
        <taxon>eudicotyledons</taxon>
        <taxon>Gunneridae</taxon>
        <taxon>Pentapetalae</taxon>
        <taxon>rosids</taxon>
        <taxon>Vitales</taxon>
        <taxon>Vitaceae</taxon>
        <taxon>Viteae</taxon>
        <taxon>Vitis</taxon>
    </lineage>
</organism>
<reference evidence="3 4" key="1">
    <citation type="journal article" date="2023" name="Hortic Res">
        <title>The complete reference genome for grapevine (Vitis vinifera L.) genetics and breeding.</title>
        <authorList>
            <person name="Shi X."/>
            <person name="Cao S."/>
            <person name="Wang X."/>
            <person name="Huang S."/>
            <person name="Wang Y."/>
            <person name="Liu Z."/>
            <person name="Liu W."/>
            <person name="Leng X."/>
            <person name="Peng Y."/>
            <person name="Wang N."/>
            <person name="Wang Y."/>
            <person name="Ma Z."/>
            <person name="Xu X."/>
            <person name="Zhang F."/>
            <person name="Xue H."/>
            <person name="Zhong H."/>
            <person name="Wang Y."/>
            <person name="Zhang K."/>
            <person name="Velt A."/>
            <person name="Avia K."/>
            <person name="Holtgrawe D."/>
            <person name="Grimplet J."/>
            <person name="Matus J.T."/>
            <person name="Ware D."/>
            <person name="Wu X."/>
            <person name="Wang H."/>
            <person name="Liu C."/>
            <person name="Fang Y."/>
            <person name="Rustenholz C."/>
            <person name="Cheng Z."/>
            <person name="Xiao H."/>
            <person name="Zhou Y."/>
        </authorList>
    </citation>
    <scope>NUCLEOTIDE SEQUENCE [LARGE SCALE GENOMIC DNA]</scope>
    <source>
        <strain evidence="4">cv. Pinot noir / PN40024</strain>
        <tissue evidence="3">Leaf</tissue>
    </source>
</reference>
<evidence type="ECO:0000313" key="4">
    <source>
        <dbReference type="Proteomes" id="UP001227230"/>
    </source>
</evidence>
<evidence type="ECO:0000259" key="2">
    <source>
        <dbReference type="Pfam" id="PF00933"/>
    </source>
</evidence>
<dbReference type="InterPro" id="IPR001764">
    <property type="entry name" value="Glyco_hydro_3_N"/>
</dbReference>
<protein>
    <recommendedName>
        <fullName evidence="2">Glycoside hydrolase family 3 N-terminal domain-containing protein</fullName>
    </recommendedName>
</protein>
<sequence length="114" mass="12504">MTEIIPGLQGEIPANSRKGVPYVNGKDKVAACAKHFVGDGGTTNGINENNTVIDRHGLLSIHMPAYYSSIIKGVATVMVSYSSWNGKKMHANHELVTGFLKNTLQFRVMYLIIR</sequence>
<gene>
    <name evidence="3" type="ORF">VitviT2T_021497</name>
</gene>
<feature type="domain" description="Glycoside hydrolase family 3 N-terminal" evidence="2">
    <location>
        <begin position="3"/>
        <end position="106"/>
    </location>
</feature>
<dbReference type="EMBL" id="CP126661">
    <property type="protein sequence ID" value="WKA03386.1"/>
    <property type="molecule type" value="Genomic_DNA"/>
</dbReference>
<dbReference type="InterPro" id="IPR036962">
    <property type="entry name" value="Glyco_hydro_3_N_sf"/>
</dbReference>
<dbReference type="Pfam" id="PF00933">
    <property type="entry name" value="Glyco_hydro_3"/>
    <property type="match status" value="1"/>
</dbReference>